<accession>A0A2I7N974</accession>
<gene>
    <name evidence="2" type="ORF">CUN60_12165</name>
</gene>
<evidence type="ECO:0000313" key="2">
    <source>
        <dbReference type="EMBL" id="AUR53014.1"/>
    </source>
</evidence>
<evidence type="ECO:0000313" key="3">
    <source>
        <dbReference type="Proteomes" id="UP000236655"/>
    </source>
</evidence>
<evidence type="ECO:0000259" key="1">
    <source>
        <dbReference type="Pfam" id="PF13681"/>
    </source>
</evidence>
<protein>
    <recommendedName>
        <fullName evidence="1">PilX/PilW C-terminal domain-containing protein</fullName>
    </recommendedName>
</protein>
<feature type="domain" description="PilX/PilW C-terminal" evidence="1">
    <location>
        <begin position="163"/>
        <end position="224"/>
    </location>
</feature>
<proteinExistence type="predicted"/>
<dbReference type="KEGG" id="nba:CUN60_12165"/>
<dbReference type="OrthoDB" id="8613141at2"/>
<dbReference type="AlphaFoldDB" id="A0A2I7N974"/>
<reference evidence="3" key="1">
    <citation type="submission" date="2017-11" db="EMBL/GenBank/DDBJ databases">
        <authorList>
            <person name="Chan K.G."/>
            <person name="Lee L.S."/>
        </authorList>
    </citation>
    <scope>NUCLEOTIDE SEQUENCE [LARGE SCALE GENOMIC DNA]</scope>
    <source>
        <strain evidence="3">DSM 100970</strain>
    </source>
</reference>
<dbReference type="RefSeq" id="WP_102952300.1">
    <property type="nucleotide sequence ID" value="NZ_CP024847.1"/>
</dbReference>
<keyword evidence="3" id="KW-1185">Reference proteome</keyword>
<organism evidence="2 3">
    <name type="scientific">Aquella oligotrophica</name>
    <dbReference type="NCBI Taxonomy" id="2067065"/>
    <lineage>
        <taxon>Bacteria</taxon>
        <taxon>Pseudomonadati</taxon>
        <taxon>Pseudomonadota</taxon>
        <taxon>Betaproteobacteria</taxon>
        <taxon>Neisseriales</taxon>
        <taxon>Neisseriaceae</taxon>
        <taxon>Aquella</taxon>
    </lineage>
</organism>
<dbReference type="Proteomes" id="UP000236655">
    <property type="component" value="Chromosome"/>
</dbReference>
<name>A0A2I7N974_9NEIS</name>
<sequence length="246" mass="26479">MNTVNKNHGIALITVLSLLVFVAVLLYGLAGLTSVVQSDIAKKNDIILARTYANAAIFDAESGAVARIRTFESSQFPIPTNMTNESRISVRNRYFTNNCINNQGMAGFTKGLCSAESADNGYSMPLLRLGTDVVRACTSGSIGTVISGQNALPLIDDRTSRFSFTYETGDATICHQPNYIIELINTNFNIVVNGISVSGARLYRVTAKAFGRNGNTQAIAQAYFYAGRNNNTGVVAVSLLNSQLLK</sequence>
<dbReference type="InterPro" id="IPR025205">
    <property type="entry name" value="PilX/PilW_C"/>
</dbReference>
<dbReference type="EMBL" id="CP024847">
    <property type="protein sequence ID" value="AUR53014.1"/>
    <property type="molecule type" value="Genomic_DNA"/>
</dbReference>
<dbReference type="Pfam" id="PF13681">
    <property type="entry name" value="PilX"/>
    <property type="match status" value="1"/>
</dbReference>